<accession>A0A5B9DYP8</accession>
<reference evidence="2 3" key="1">
    <citation type="submission" date="2019-08" db="EMBL/GenBank/DDBJ databases">
        <title>Complete genome sequence of Rhodanobacter glycinis strain T01E-68 isolated from tomato root.</title>
        <authorList>
            <person name="Weon H.-Y."/>
            <person name="Lee S.A."/>
        </authorList>
    </citation>
    <scope>NUCLEOTIDE SEQUENCE [LARGE SCALE GENOMIC DNA]</scope>
    <source>
        <strain evidence="2 3">T01E-68</strain>
    </source>
</reference>
<evidence type="ECO:0000313" key="2">
    <source>
        <dbReference type="EMBL" id="QEE23691.1"/>
    </source>
</evidence>
<evidence type="ECO:0000313" key="3">
    <source>
        <dbReference type="Proteomes" id="UP000321807"/>
    </source>
</evidence>
<dbReference type="Gene3D" id="3.40.50.2000">
    <property type="entry name" value="Glycogen Phosphorylase B"/>
    <property type="match status" value="1"/>
</dbReference>
<gene>
    <name evidence="2" type="ORF">CS053_03565</name>
</gene>
<dbReference type="PANTHER" id="PTHR46656">
    <property type="entry name" value="PUTATIVE-RELATED"/>
    <property type="match status" value="1"/>
</dbReference>
<protein>
    <submittedName>
        <fullName evidence="2">Glycosyltransferase</fullName>
    </submittedName>
</protein>
<dbReference type="AlphaFoldDB" id="A0A5B9DYP8"/>
<dbReference type="PANTHER" id="PTHR46656:SF3">
    <property type="entry name" value="PUTATIVE-RELATED"/>
    <property type="match status" value="1"/>
</dbReference>
<dbReference type="Proteomes" id="UP000321807">
    <property type="component" value="Chromosome"/>
</dbReference>
<dbReference type="SUPFAM" id="SSF53756">
    <property type="entry name" value="UDP-Glycosyltransferase/glycogen phosphorylase"/>
    <property type="match status" value="1"/>
</dbReference>
<feature type="region of interest" description="Disordered" evidence="1">
    <location>
        <begin position="469"/>
        <end position="489"/>
    </location>
</feature>
<name>A0A5B9DYP8_9GAMM</name>
<keyword evidence="2" id="KW-0808">Transferase</keyword>
<dbReference type="RefSeq" id="WP_147626392.1">
    <property type="nucleotide sequence ID" value="NZ_CP042807.1"/>
</dbReference>
<dbReference type="GO" id="GO:0016740">
    <property type="term" value="F:transferase activity"/>
    <property type="evidence" value="ECO:0007669"/>
    <property type="project" value="UniProtKB-KW"/>
</dbReference>
<sequence length="489" mass="54113">MKFLLYAQMDQSSIAKELGAADYSYFFLLRAFAEVLSELGEVCLLADPAEADALHAQCTVRGESCVLLSFTPPHKTPLGLSCPTVPVFAWEYPDIPERIQEACWASDPRHDWRHVFLHTGRAIALSQHTVQAVKRSMGPDYPIVAIAAPLMHQESEERRLPTQSEGHPFELEARMADSNRMGLDANGLVTLDEEDGTPFAPNDWESLPAPLADSSLPGETAGNPASTEDDEGAPFGCGWDIPPPKQVRTRLQGVVYTSVLTPEVGRKNWEDLITAFCWTFRDTADATLLLKLTGADLTRSHHQLLMLLTKLSPFRCRVIALYGYLPDESYAALARATTYYVNTSLCEGLCLPLIEFLGAGVPAIAPDNTAMADYIRDDLAFVVASYPGVPTVWPHGDYEINRTTRHQLDWQSLAEAFRLSHEVAMHDPARYRHMSRRAREAMHAYCGPETIKSQLRAFLCPDAVATDDVEDTRQASRPDQVGAPADCVP</sequence>
<evidence type="ECO:0000256" key="1">
    <source>
        <dbReference type="SAM" id="MobiDB-lite"/>
    </source>
</evidence>
<proteinExistence type="predicted"/>
<dbReference type="KEGG" id="rgl:CS053_03565"/>
<dbReference type="EMBL" id="CP042807">
    <property type="protein sequence ID" value="QEE23691.1"/>
    <property type="molecule type" value="Genomic_DNA"/>
</dbReference>
<organism evidence="2 3">
    <name type="scientific">Rhodanobacter glycinis</name>
    <dbReference type="NCBI Taxonomy" id="582702"/>
    <lineage>
        <taxon>Bacteria</taxon>
        <taxon>Pseudomonadati</taxon>
        <taxon>Pseudomonadota</taxon>
        <taxon>Gammaproteobacteria</taxon>
        <taxon>Lysobacterales</taxon>
        <taxon>Rhodanobacteraceae</taxon>
        <taxon>Rhodanobacter</taxon>
    </lineage>
</organism>
<feature type="region of interest" description="Disordered" evidence="1">
    <location>
        <begin position="195"/>
        <end position="232"/>
    </location>
</feature>